<dbReference type="GO" id="GO:0030170">
    <property type="term" value="F:pyridoxal phosphate binding"/>
    <property type="evidence" value="ECO:0007669"/>
    <property type="project" value="InterPro"/>
</dbReference>
<evidence type="ECO:0000313" key="14">
    <source>
        <dbReference type="EMBL" id="OAP44255.1"/>
    </source>
</evidence>
<dbReference type="InterPro" id="IPR015422">
    <property type="entry name" value="PyrdxlP-dep_Trfase_small"/>
</dbReference>
<keyword evidence="15" id="KW-1185">Reference proteome</keyword>
<feature type="region of interest" description="Disordered" evidence="12">
    <location>
        <begin position="380"/>
        <end position="399"/>
    </location>
</feature>
<sequence length="399" mass="43462">MSDAKLQRVLSSLTEVYRQLNSLPSSQASDAGYVKLDTNENPFALPKAVMQSAVAALERQYLYPEDDNISLREAAAASYDLSADQVIAGNGSSELLSLIYKAFLGPGDSVAMLSPGFAYNRKLAQLQGARLLEIKWGESSLLPIHELLFGPAKQAKFILLANPNNPTGTFVPIADIESLVALSDQLVVLDEAYVDFAPDSALRLVSRYSNLLLLRTFSKSYAAAGIRVGFGFGHPEVIGRLRNIQNMFNMNVIGHAVGVSILAHRATYNENHRHIRHERERVRGALSRLGFSVTPSHANFLLARVPAGRDGVWWHACLKRKKILVAVLPDEGLEDCIRVSIGTKPQMDAFLAAVEDISGAQTISMMGRIAASGSALLHVGKDSGDRKESDDRKTGLPQR</sequence>
<dbReference type="Gene3D" id="3.40.640.10">
    <property type="entry name" value="Type I PLP-dependent aspartate aminotransferase-like (Major domain)"/>
    <property type="match status" value="1"/>
</dbReference>
<evidence type="ECO:0000256" key="8">
    <source>
        <dbReference type="ARBA" id="ARBA00022898"/>
    </source>
</evidence>
<dbReference type="UniPathway" id="UPA00031">
    <property type="reaction ID" value="UER00012"/>
</dbReference>
<dbReference type="RefSeq" id="WP_014857627.1">
    <property type="nucleotide sequence ID" value="NZ_LPUX01000042.1"/>
</dbReference>
<accession>A0A178YBX8</accession>
<dbReference type="Proteomes" id="UP000094025">
    <property type="component" value="Unassembled WGS sequence"/>
</dbReference>
<keyword evidence="8 11" id="KW-0663">Pyridoxal phosphate</keyword>
<dbReference type="OrthoDB" id="9809616at2"/>
<evidence type="ECO:0000256" key="5">
    <source>
        <dbReference type="ARBA" id="ARBA00022576"/>
    </source>
</evidence>
<dbReference type="EMBL" id="LPUX01000042">
    <property type="protein sequence ID" value="OAP44255.1"/>
    <property type="molecule type" value="Genomic_DNA"/>
</dbReference>
<reference evidence="14 15" key="1">
    <citation type="journal article" date="2016" name="Int. J. Syst. Evol. Microbiol.">
        <title>Ensifer glycinis sp. nov., an novel rhizobial species associated with Glycine spp.</title>
        <authorList>
            <person name="Yan H."/>
            <person name="Yan J."/>
            <person name="Sui X.H."/>
            <person name="Wang E.T."/>
            <person name="Chen W.X."/>
            <person name="Zhang X.X."/>
            <person name="Chen W.F."/>
        </authorList>
    </citation>
    <scope>NUCLEOTIDE SEQUENCE [LARGE SCALE GENOMIC DNA]</scope>
    <source>
        <strain evidence="14 15">CCBAU 23380</strain>
    </source>
</reference>
<keyword evidence="5 11" id="KW-0032">Aminotransferase</keyword>
<evidence type="ECO:0000256" key="10">
    <source>
        <dbReference type="ARBA" id="ARBA00047481"/>
    </source>
</evidence>
<proteinExistence type="inferred from homology"/>
<dbReference type="InterPro" id="IPR004839">
    <property type="entry name" value="Aminotransferase_I/II_large"/>
</dbReference>
<keyword evidence="6 11" id="KW-0028">Amino-acid biosynthesis</keyword>
<dbReference type="SUPFAM" id="SSF53383">
    <property type="entry name" value="PLP-dependent transferases"/>
    <property type="match status" value="1"/>
</dbReference>
<dbReference type="InterPro" id="IPR015424">
    <property type="entry name" value="PyrdxlP-dep_Trfase"/>
</dbReference>
<feature type="modified residue" description="N6-(pyridoxal phosphate)lysine" evidence="11">
    <location>
        <position position="219"/>
    </location>
</feature>
<dbReference type="InterPro" id="IPR015421">
    <property type="entry name" value="PyrdxlP-dep_Trfase_major"/>
</dbReference>
<dbReference type="NCBIfam" id="TIGR01141">
    <property type="entry name" value="hisC"/>
    <property type="match status" value="1"/>
</dbReference>
<gene>
    <name evidence="11" type="primary">hisC</name>
    <name evidence="14" type="ORF">AU381_21200</name>
</gene>
<dbReference type="EC" id="2.6.1.9" evidence="11"/>
<evidence type="ECO:0000256" key="2">
    <source>
        <dbReference type="ARBA" id="ARBA00005011"/>
    </source>
</evidence>
<dbReference type="Pfam" id="PF00155">
    <property type="entry name" value="Aminotran_1_2"/>
    <property type="match status" value="1"/>
</dbReference>
<organism evidence="14 15">
    <name type="scientific">Sinorhizobium glycinis</name>
    <dbReference type="NCBI Taxonomy" id="1472378"/>
    <lineage>
        <taxon>Bacteria</taxon>
        <taxon>Pseudomonadati</taxon>
        <taxon>Pseudomonadota</taxon>
        <taxon>Alphaproteobacteria</taxon>
        <taxon>Hyphomicrobiales</taxon>
        <taxon>Rhizobiaceae</taxon>
        <taxon>Sinorhizobium/Ensifer group</taxon>
        <taxon>Sinorhizobium</taxon>
    </lineage>
</organism>
<dbReference type="HAMAP" id="MF_01023">
    <property type="entry name" value="HisC_aminotrans_2"/>
    <property type="match status" value="1"/>
</dbReference>
<evidence type="ECO:0000256" key="11">
    <source>
        <dbReference type="HAMAP-Rule" id="MF_01023"/>
    </source>
</evidence>
<evidence type="ECO:0000256" key="1">
    <source>
        <dbReference type="ARBA" id="ARBA00001933"/>
    </source>
</evidence>
<dbReference type="PROSITE" id="PS00599">
    <property type="entry name" value="AA_TRANSFER_CLASS_2"/>
    <property type="match status" value="1"/>
</dbReference>
<protein>
    <recommendedName>
        <fullName evidence="11">Histidinol-phosphate aminotransferase</fullName>
        <ecNumber evidence="11">2.6.1.9</ecNumber>
    </recommendedName>
    <alternativeName>
        <fullName evidence="11">Imidazole acetol-phosphate transaminase</fullName>
    </alternativeName>
</protein>
<keyword evidence="7 11" id="KW-0808">Transferase</keyword>
<feature type="domain" description="Aminotransferase class I/classII large" evidence="13">
    <location>
        <begin position="33"/>
        <end position="353"/>
    </location>
</feature>
<dbReference type="InterPro" id="IPR005861">
    <property type="entry name" value="HisP_aminotrans"/>
</dbReference>
<dbReference type="STRING" id="1472378.AU381_21200"/>
<comment type="caution">
    <text evidence="14">The sequence shown here is derived from an EMBL/GenBank/DDBJ whole genome shotgun (WGS) entry which is preliminary data.</text>
</comment>
<evidence type="ECO:0000256" key="9">
    <source>
        <dbReference type="ARBA" id="ARBA00023102"/>
    </source>
</evidence>
<evidence type="ECO:0000256" key="12">
    <source>
        <dbReference type="SAM" id="MobiDB-lite"/>
    </source>
</evidence>
<comment type="similarity">
    <text evidence="3 11">Belongs to the class-II pyridoxal-phosphate-dependent aminotransferase family. Histidinol-phosphate aminotransferase subfamily.</text>
</comment>
<dbReference type="Gene3D" id="3.90.1150.10">
    <property type="entry name" value="Aspartate Aminotransferase, domain 1"/>
    <property type="match status" value="1"/>
</dbReference>
<name>A0A178YBX8_9HYPH</name>
<dbReference type="PANTHER" id="PTHR42885:SF2">
    <property type="entry name" value="HISTIDINOL-PHOSPHATE AMINOTRANSFERASE"/>
    <property type="match status" value="1"/>
</dbReference>
<evidence type="ECO:0000256" key="4">
    <source>
        <dbReference type="ARBA" id="ARBA00011738"/>
    </source>
</evidence>
<dbReference type="InterPro" id="IPR001917">
    <property type="entry name" value="Aminotrans_II_pyridoxalP_BS"/>
</dbReference>
<evidence type="ECO:0000259" key="13">
    <source>
        <dbReference type="Pfam" id="PF00155"/>
    </source>
</evidence>
<dbReference type="GO" id="GO:0004400">
    <property type="term" value="F:histidinol-phosphate transaminase activity"/>
    <property type="evidence" value="ECO:0007669"/>
    <property type="project" value="UniProtKB-UniRule"/>
</dbReference>
<comment type="catalytic activity">
    <reaction evidence="10 11">
        <text>L-histidinol phosphate + 2-oxoglutarate = 3-(imidazol-4-yl)-2-oxopropyl phosphate + L-glutamate</text>
        <dbReference type="Rhea" id="RHEA:23744"/>
        <dbReference type="ChEBI" id="CHEBI:16810"/>
        <dbReference type="ChEBI" id="CHEBI:29985"/>
        <dbReference type="ChEBI" id="CHEBI:57766"/>
        <dbReference type="ChEBI" id="CHEBI:57980"/>
        <dbReference type="EC" id="2.6.1.9"/>
    </reaction>
</comment>
<dbReference type="AlphaFoldDB" id="A0A178YBX8"/>
<comment type="pathway">
    <text evidence="2 11">Amino-acid biosynthesis; L-histidine biosynthesis; L-histidine from 5-phospho-alpha-D-ribose 1-diphosphate: step 7/9.</text>
</comment>
<evidence type="ECO:0000256" key="3">
    <source>
        <dbReference type="ARBA" id="ARBA00007970"/>
    </source>
</evidence>
<dbReference type="PANTHER" id="PTHR42885">
    <property type="entry name" value="HISTIDINOL-PHOSPHATE AMINOTRANSFERASE-RELATED"/>
    <property type="match status" value="1"/>
</dbReference>
<dbReference type="GeneID" id="48977650"/>
<comment type="subunit">
    <text evidence="4 11">Homodimer.</text>
</comment>
<dbReference type="CDD" id="cd00609">
    <property type="entry name" value="AAT_like"/>
    <property type="match status" value="1"/>
</dbReference>
<evidence type="ECO:0000256" key="7">
    <source>
        <dbReference type="ARBA" id="ARBA00022679"/>
    </source>
</evidence>
<evidence type="ECO:0000256" key="6">
    <source>
        <dbReference type="ARBA" id="ARBA00022605"/>
    </source>
</evidence>
<comment type="cofactor">
    <cofactor evidence="1 11">
        <name>pyridoxal 5'-phosphate</name>
        <dbReference type="ChEBI" id="CHEBI:597326"/>
    </cofactor>
</comment>
<evidence type="ECO:0000313" key="15">
    <source>
        <dbReference type="Proteomes" id="UP000094025"/>
    </source>
</evidence>
<dbReference type="GO" id="GO:0000105">
    <property type="term" value="P:L-histidine biosynthetic process"/>
    <property type="evidence" value="ECO:0007669"/>
    <property type="project" value="UniProtKB-UniRule"/>
</dbReference>
<keyword evidence="9 11" id="KW-0368">Histidine biosynthesis</keyword>